<sequence>MGEWYVLVEENQGWSDSNWRLKDKVHVEGGREQALARAEELSLSYREGLYRAEEYGHLVFRTSETSWLLELTRESWPSDEDEPYTRTEYARLTVAELVASKEPPPAERPASKKGVLRRALGRD</sequence>
<feature type="region of interest" description="Disordered" evidence="1">
    <location>
        <begin position="98"/>
        <end position="123"/>
    </location>
</feature>
<evidence type="ECO:0000256" key="1">
    <source>
        <dbReference type="SAM" id="MobiDB-lite"/>
    </source>
</evidence>
<proteinExistence type="predicted"/>
<evidence type="ECO:0008006" key="4">
    <source>
        <dbReference type="Google" id="ProtNLM"/>
    </source>
</evidence>
<reference evidence="3" key="1">
    <citation type="submission" date="2023-07" db="EMBL/GenBank/DDBJ databases">
        <title>30 novel species of actinomycetes from the DSMZ collection.</title>
        <authorList>
            <person name="Nouioui I."/>
        </authorList>
    </citation>
    <scope>NUCLEOTIDE SEQUENCE [LARGE SCALE GENOMIC DNA]</scope>
    <source>
        <strain evidence="3">DSM 41640</strain>
    </source>
</reference>
<dbReference type="RefSeq" id="WP_057615805.1">
    <property type="nucleotide sequence ID" value="NZ_JAVREZ010000009.1"/>
</dbReference>
<organism evidence="2 3">
    <name type="scientific">Streptomyces doebereineriae</name>
    <dbReference type="NCBI Taxonomy" id="3075528"/>
    <lineage>
        <taxon>Bacteria</taxon>
        <taxon>Bacillati</taxon>
        <taxon>Actinomycetota</taxon>
        <taxon>Actinomycetes</taxon>
        <taxon>Kitasatosporales</taxon>
        <taxon>Streptomycetaceae</taxon>
        <taxon>Streptomyces</taxon>
    </lineage>
</organism>
<name>A0ABU2VDS0_9ACTN</name>
<protein>
    <recommendedName>
        <fullName evidence="4">DUF4288 domain-containing protein</fullName>
    </recommendedName>
</protein>
<gene>
    <name evidence="2" type="ORF">RNB18_26460</name>
</gene>
<dbReference type="Proteomes" id="UP001183824">
    <property type="component" value="Unassembled WGS sequence"/>
</dbReference>
<comment type="caution">
    <text evidence="2">The sequence shown here is derived from an EMBL/GenBank/DDBJ whole genome shotgun (WGS) entry which is preliminary data.</text>
</comment>
<dbReference type="EMBL" id="JAVREZ010000009">
    <property type="protein sequence ID" value="MDT0483708.1"/>
    <property type="molecule type" value="Genomic_DNA"/>
</dbReference>
<keyword evidence="3" id="KW-1185">Reference proteome</keyword>
<evidence type="ECO:0000313" key="3">
    <source>
        <dbReference type="Proteomes" id="UP001183824"/>
    </source>
</evidence>
<accession>A0ABU2VDS0</accession>
<evidence type="ECO:0000313" key="2">
    <source>
        <dbReference type="EMBL" id="MDT0483708.1"/>
    </source>
</evidence>